<dbReference type="PANTHER" id="PTHR48043">
    <property type="entry name" value="EG:EG0003.4 PROTEIN-RELATED"/>
    <property type="match status" value="1"/>
</dbReference>
<dbReference type="PROSITE" id="PS00375">
    <property type="entry name" value="UDPGT"/>
    <property type="match status" value="1"/>
</dbReference>
<reference evidence="6" key="1">
    <citation type="submission" date="2021-06" db="EMBL/GenBank/DDBJ databases">
        <authorList>
            <person name="Hodson N. C."/>
            <person name="Mongue J. A."/>
            <person name="Jaron S. K."/>
        </authorList>
    </citation>
    <scope>NUCLEOTIDE SEQUENCE</scope>
</reference>
<keyword evidence="5" id="KW-0812">Transmembrane</keyword>
<keyword evidence="5" id="KW-1133">Transmembrane helix</keyword>
<dbReference type="EC" id="2.4.1.17" evidence="5"/>
<evidence type="ECO:0000256" key="5">
    <source>
        <dbReference type="RuleBase" id="RU362059"/>
    </source>
</evidence>
<dbReference type="InterPro" id="IPR035595">
    <property type="entry name" value="UDP_glycos_trans_CS"/>
</dbReference>
<evidence type="ECO:0000256" key="2">
    <source>
        <dbReference type="ARBA" id="ARBA00022676"/>
    </source>
</evidence>
<dbReference type="CDD" id="cd03784">
    <property type="entry name" value="GT1_Gtf-like"/>
    <property type="match status" value="1"/>
</dbReference>
<evidence type="ECO:0000313" key="7">
    <source>
        <dbReference type="Proteomes" id="UP000708208"/>
    </source>
</evidence>
<dbReference type="Pfam" id="PF00201">
    <property type="entry name" value="UDPGT"/>
    <property type="match status" value="1"/>
</dbReference>
<dbReference type="GO" id="GO:0016020">
    <property type="term" value="C:membrane"/>
    <property type="evidence" value="ECO:0007669"/>
    <property type="project" value="UniProtKB-SubCell"/>
</dbReference>
<evidence type="ECO:0000256" key="3">
    <source>
        <dbReference type="ARBA" id="ARBA00022679"/>
    </source>
</evidence>
<comment type="caution">
    <text evidence="6">The sequence shown here is derived from an EMBL/GenBank/DDBJ whole genome shotgun (WGS) entry which is preliminary data.</text>
</comment>
<sequence>MKSSSLITILVTLTFSLNFVLSENILAVIPISTKSHRNVVEPLIQALAKRGHTLTVISPGAPYSKPVPNITEIVPIKYPEVFKEMKDPFQQRREGGLAGMGSMDFVYTASEKIYKSGLLEPLYKENFDLIITTAMFNGCFDCFMHKIGAPIIQVSTLAAPSFVTELVGNVLPPSFVPIFFLKSNDNMAFKERLINTALDLMFRIFGQLSLTPELDAFNRKFFGEDCPSTVDVEKNISLVLSNAFVPLTTPRPLLPDVVEVGGMHCRPPTPLPKDLDEFLSGAEHGFVYFSLGSVVQTDQIPDSVRQSFVNVFSRLKQRVIWKWNSGQMDNLPPNVRVSKWLPQQDILGHLNIRVFMTHGGLLSTQEAAYHGVPLLGMPVFVDQDLNMHQAEDGGYALTLEILEITEEKLESLLRELIDNPKYTSKAKQLSGIFRNQLQTPLERAVFWTEYVMRHNGAVHLRSAARKLNYFQYRSMDVIGFLLAIVFVVSYVFFVSCKFCFRRIFRRSAVIDAIKKQK</sequence>
<evidence type="ECO:0000256" key="1">
    <source>
        <dbReference type="ARBA" id="ARBA00009995"/>
    </source>
</evidence>
<keyword evidence="5" id="KW-0732">Signal</keyword>
<gene>
    <name evidence="6" type="ORF">AFUS01_LOCUS8883</name>
</gene>
<protein>
    <recommendedName>
        <fullName evidence="5">UDP-glucuronosyltransferase</fullName>
        <ecNumber evidence="5">2.4.1.17</ecNumber>
    </recommendedName>
</protein>
<feature type="signal peptide" evidence="5">
    <location>
        <begin position="1"/>
        <end position="22"/>
    </location>
</feature>
<dbReference type="OrthoDB" id="5835829at2759"/>
<keyword evidence="2 4" id="KW-0328">Glycosyltransferase</keyword>
<keyword evidence="3 4" id="KW-0808">Transferase</keyword>
<keyword evidence="7" id="KW-1185">Reference proteome</keyword>
<organism evidence="6 7">
    <name type="scientific">Allacma fusca</name>
    <dbReference type="NCBI Taxonomy" id="39272"/>
    <lineage>
        <taxon>Eukaryota</taxon>
        <taxon>Metazoa</taxon>
        <taxon>Ecdysozoa</taxon>
        <taxon>Arthropoda</taxon>
        <taxon>Hexapoda</taxon>
        <taxon>Collembola</taxon>
        <taxon>Symphypleona</taxon>
        <taxon>Sminthuridae</taxon>
        <taxon>Allacma</taxon>
    </lineage>
</organism>
<evidence type="ECO:0000256" key="4">
    <source>
        <dbReference type="RuleBase" id="RU003718"/>
    </source>
</evidence>
<proteinExistence type="inferred from homology"/>
<keyword evidence="5" id="KW-0472">Membrane</keyword>
<evidence type="ECO:0000313" key="6">
    <source>
        <dbReference type="EMBL" id="CAG7719562.1"/>
    </source>
</evidence>
<dbReference type="Proteomes" id="UP000708208">
    <property type="component" value="Unassembled WGS sequence"/>
</dbReference>
<comment type="catalytic activity">
    <reaction evidence="5">
        <text>glucuronate acceptor + UDP-alpha-D-glucuronate = acceptor beta-D-glucuronoside + UDP + H(+)</text>
        <dbReference type="Rhea" id="RHEA:21032"/>
        <dbReference type="ChEBI" id="CHEBI:15378"/>
        <dbReference type="ChEBI" id="CHEBI:58052"/>
        <dbReference type="ChEBI" id="CHEBI:58223"/>
        <dbReference type="ChEBI" id="CHEBI:132367"/>
        <dbReference type="ChEBI" id="CHEBI:132368"/>
        <dbReference type="EC" id="2.4.1.17"/>
    </reaction>
</comment>
<dbReference type="EMBL" id="CAJVCH010062506">
    <property type="protein sequence ID" value="CAG7719562.1"/>
    <property type="molecule type" value="Genomic_DNA"/>
</dbReference>
<feature type="transmembrane region" description="Helical" evidence="5">
    <location>
        <begin position="477"/>
        <end position="500"/>
    </location>
</feature>
<feature type="chain" id="PRO_5035489889" description="UDP-glucuronosyltransferase" evidence="5">
    <location>
        <begin position="23"/>
        <end position="517"/>
    </location>
</feature>
<dbReference type="AlphaFoldDB" id="A0A8J2JJK0"/>
<name>A0A8J2JJK0_9HEXA</name>
<comment type="similarity">
    <text evidence="1 4">Belongs to the UDP-glycosyltransferase family.</text>
</comment>
<dbReference type="PANTHER" id="PTHR48043:SF159">
    <property type="entry name" value="EG:EG0003.4 PROTEIN-RELATED"/>
    <property type="match status" value="1"/>
</dbReference>
<comment type="subcellular location">
    <subcellularLocation>
        <location evidence="5">Membrane</location>
        <topology evidence="5">Single-pass membrane protein</topology>
    </subcellularLocation>
</comment>
<dbReference type="FunFam" id="3.40.50.2000:FF:000050">
    <property type="entry name" value="UDP-glucuronosyltransferase"/>
    <property type="match status" value="1"/>
</dbReference>
<dbReference type="InterPro" id="IPR050271">
    <property type="entry name" value="UDP-glycosyltransferase"/>
</dbReference>
<dbReference type="InterPro" id="IPR002213">
    <property type="entry name" value="UDP_glucos_trans"/>
</dbReference>
<accession>A0A8J2JJK0</accession>
<dbReference type="GO" id="GO:0015020">
    <property type="term" value="F:glucuronosyltransferase activity"/>
    <property type="evidence" value="ECO:0007669"/>
    <property type="project" value="UniProtKB-EC"/>
</dbReference>